<dbReference type="GO" id="GO:0046872">
    <property type="term" value="F:metal ion binding"/>
    <property type="evidence" value="ECO:0007669"/>
    <property type="project" value="InterPro"/>
</dbReference>
<gene>
    <name evidence="1" type="ORF">E1288_44260</name>
</gene>
<dbReference type="SUPFAM" id="SSF53807">
    <property type="entry name" value="Helical backbone' metal receptor"/>
    <property type="match status" value="1"/>
</dbReference>
<dbReference type="Pfam" id="PF01297">
    <property type="entry name" value="ZnuA"/>
    <property type="match status" value="1"/>
</dbReference>
<dbReference type="AlphaFoldDB" id="A0A4R4XVD7"/>
<keyword evidence="2" id="KW-1185">Reference proteome</keyword>
<comment type="caution">
    <text evidence="1">The sequence shown here is derived from an EMBL/GenBank/DDBJ whole genome shotgun (WGS) entry which is preliminary data.</text>
</comment>
<dbReference type="OrthoDB" id="5296019at2"/>
<accession>A0A4R4XVD7</accession>
<evidence type="ECO:0000313" key="2">
    <source>
        <dbReference type="Proteomes" id="UP000294947"/>
    </source>
</evidence>
<proteinExistence type="predicted"/>
<sequence>MSGAASSRRLVAEPSTLPLIGEPIVNPHAYKSVLVAFYLLEEPGLGDITSDSFVDAVEDGNDPPAAAVAEIQDALDARRVTALVFNPQTESAVTAQLRSRAEQVGIPVVLMTETPPAGQDYLQWMGAQVLSLGAAEGLR</sequence>
<evidence type="ECO:0000313" key="1">
    <source>
        <dbReference type="EMBL" id="TDD34562.1"/>
    </source>
</evidence>
<organism evidence="1 2">
    <name type="scientific">Saccharopolyspora elongata</name>
    <dbReference type="NCBI Taxonomy" id="2530387"/>
    <lineage>
        <taxon>Bacteria</taxon>
        <taxon>Bacillati</taxon>
        <taxon>Actinomycetota</taxon>
        <taxon>Actinomycetes</taxon>
        <taxon>Pseudonocardiales</taxon>
        <taxon>Pseudonocardiaceae</taxon>
        <taxon>Saccharopolyspora</taxon>
    </lineage>
</organism>
<dbReference type="RefSeq" id="WP_132495079.1">
    <property type="nucleotide sequence ID" value="NZ_SMKW01000141.1"/>
</dbReference>
<dbReference type="EMBL" id="SMKW01000141">
    <property type="protein sequence ID" value="TDD34562.1"/>
    <property type="molecule type" value="Genomic_DNA"/>
</dbReference>
<reference evidence="1 2" key="1">
    <citation type="submission" date="2019-03" db="EMBL/GenBank/DDBJ databases">
        <title>Draft genome sequences of novel Actinobacteria.</title>
        <authorList>
            <person name="Sahin N."/>
            <person name="Ay H."/>
            <person name="Saygin H."/>
        </authorList>
    </citation>
    <scope>NUCLEOTIDE SEQUENCE [LARGE SCALE GENOMIC DNA]</scope>
    <source>
        <strain evidence="1 2">7K502</strain>
    </source>
</reference>
<protein>
    <submittedName>
        <fullName evidence="1">Uncharacterized protein</fullName>
    </submittedName>
</protein>
<dbReference type="InterPro" id="IPR006127">
    <property type="entry name" value="ZnuA-like"/>
</dbReference>
<dbReference type="GO" id="GO:0030001">
    <property type="term" value="P:metal ion transport"/>
    <property type="evidence" value="ECO:0007669"/>
    <property type="project" value="InterPro"/>
</dbReference>
<dbReference type="Proteomes" id="UP000294947">
    <property type="component" value="Unassembled WGS sequence"/>
</dbReference>
<dbReference type="Gene3D" id="3.40.50.1980">
    <property type="entry name" value="Nitrogenase molybdenum iron protein domain"/>
    <property type="match status" value="1"/>
</dbReference>
<name>A0A4R4XVD7_9PSEU</name>